<feature type="compositionally biased region" description="Low complexity" evidence="3">
    <location>
        <begin position="331"/>
        <end position="340"/>
    </location>
</feature>
<protein>
    <submittedName>
        <fullName evidence="4">Uncharacterized protein</fullName>
    </submittedName>
</protein>
<proteinExistence type="inferred from homology"/>
<dbReference type="Proteomes" id="UP000292082">
    <property type="component" value="Unassembled WGS sequence"/>
</dbReference>
<evidence type="ECO:0000313" key="4">
    <source>
        <dbReference type="EMBL" id="TBU59724.1"/>
    </source>
</evidence>
<dbReference type="GO" id="GO:0003723">
    <property type="term" value="F:RNA binding"/>
    <property type="evidence" value="ECO:0007669"/>
    <property type="project" value="TreeGrafter"/>
</dbReference>
<name>A0A4Q9PZF6_9APHY</name>
<feature type="region of interest" description="Disordered" evidence="3">
    <location>
        <begin position="329"/>
        <end position="352"/>
    </location>
</feature>
<dbReference type="EMBL" id="ML145111">
    <property type="protein sequence ID" value="TBU59724.1"/>
    <property type="molecule type" value="Genomic_DNA"/>
</dbReference>
<dbReference type="STRING" id="114155.A0A4Q9PZF6"/>
<evidence type="ECO:0000313" key="5">
    <source>
        <dbReference type="Proteomes" id="UP000292082"/>
    </source>
</evidence>
<gene>
    <name evidence="4" type="ORF">BD310DRAFT_947835</name>
</gene>
<evidence type="ECO:0000256" key="3">
    <source>
        <dbReference type="SAM" id="MobiDB-lite"/>
    </source>
</evidence>
<dbReference type="GO" id="GO:0043066">
    <property type="term" value="P:negative regulation of apoptotic process"/>
    <property type="evidence" value="ECO:0007669"/>
    <property type="project" value="TreeGrafter"/>
</dbReference>
<dbReference type="PANTHER" id="PTHR12758">
    <property type="entry name" value="APOPTOSIS INHIBITOR 5-RELATED"/>
    <property type="match status" value="1"/>
</dbReference>
<dbReference type="GO" id="GO:0005634">
    <property type="term" value="C:nucleus"/>
    <property type="evidence" value="ECO:0007669"/>
    <property type="project" value="TreeGrafter"/>
</dbReference>
<dbReference type="AlphaFoldDB" id="A0A4Q9PZF6"/>
<comment type="similarity">
    <text evidence="1">Belongs to the API5 family.</text>
</comment>
<dbReference type="Pfam" id="PF05918">
    <property type="entry name" value="API5"/>
    <property type="match status" value="1"/>
</dbReference>
<dbReference type="SUPFAM" id="SSF48371">
    <property type="entry name" value="ARM repeat"/>
    <property type="match status" value="1"/>
</dbReference>
<dbReference type="InterPro" id="IPR008383">
    <property type="entry name" value="API5"/>
</dbReference>
<evidence type="ECO:0000256" key="1">
    <source>
        <dbReference type="ARBA" id="ARBA00009515"/>
    </source>
</evidence>
<accession>A0A4Q9PZF6</accession>
<dbReference type="GO" id="GO:0006915">
    <property type="term" value="P:apoptotic process"/>
    <property type="evidence" value="ECO:0007669"/>
    <property type="project" value="UniProtKB-KW"/>
</dbReference>
<dbReference type="PANTHER" id="PTHR12758:SF19">
    <property type="entry name" value="APOPTOSIS INHIBITOR 5"/>
    <property type="match status" value="1"/>
</dbReference>
<organism evidence="4 5">
    <name type="scientific">Dichomitus squalens</name>
    <dbReference type="NCBI Taxonomy" id="114155"/>
    <lineage>
        <taxon>Eukaryota</taxon>
        <taxon>Fungi</taxon>
        <taxon>Dikarya</taxon>
        <taxon>Basidiomycota</taxon>
        <taxon>Agaricomycotina</taxon>
        <taxon>Agaricomycetes</taxon>
        <taxon>Polyporales</taxon>
        <taxon>Polyporaceae</taxon>
        <taxon>Dichomitus</taxon>
    </lineage>
</organism>
<reference evidence="4 5" key="1">
    <citation type="submission" date="2019-01" db="EMBL/GenBank/DDBJ databases">
        <title>Draft genome sequences of three monokaryotic isolates of the white-rot basidiomycete fungus Dichomitus squalens.</title>
        <authorList>
            <consortium name="DOE Joint Genome Institute"/>
            <person name="Lopez S.C."/>
            <person name="Andreopoulos B."/>
            <person name="Pangilinan J."/>
            <person name="Lipzen A."/>
            <person name="Riley R."/>
            <person name="Ahrendt S."/>
            <person name="Ng V."/>
            <person name="Barry K."/>
            <person name="Daum C."/>
            <person name="Grigoriev I.V."/>
            <person name="Hilden K.S."/>
            <person name="Makela M.R."/>
            <person name="de Vries R.P."/>
        </authorList>
    </citation>
    <scope>NUCLEOTIDE SEQUENCE [LARGE SCALE GENOMIC DNA]</scope>
    <source>
        <strain evidence="4 5">CBS 464.89</strain>
    </source>
</reference>
<sequence>MDSKSLSEQEKDIRDLLRRAERTPVKTSALRRDTLKRLIDLAHSTHPSLKVIAATNLKLFIKDFPDLEDDAINAVYDLCEDIVPSVRIKGYAAIVDVSREQHKWVKRNADVLVQLLQSDEPEEVTVVKRALTQHLDMDPVITIGVLCDQIVPPDEPLDEEEQVIRDRLRSLVLAFLAGEAKRPLIDRHANTLGTPAEEALVSGLYKAIMKLAPNDVDFVVKDIIASLPSFKPPSSRGKELLDLLFTQIRATLKSDIPSDAERGSLSNSRYYLDLASFVAVAKRLAHPSHLLSFYHATFAQRRTLDRLPEQDRLYVIGEVARVLSACGEAGGRAPPTAPAADSGKALRNANDRAEDGSFRSQVSDICAVLLQVSLSRLD</sequence>
<keyword evidence="2" id="KW-0053">Apoptosis</keyword>
<evidence type="ECO:0000256" key="2">
    <source>
        <dbReference type="ARBA" id="ARBA00022703"/>
    </source>
</evidence>
<dbReference type="InterPro" id="IPR016024">
    <property type="entry name" value="ARM-type_fold"/>
</dbReference>
<keyword evidence="5" id="KW-1185">Reference proteome</keyword>